<protein>
    <submittedName>
        <fullName evidence="7">ShKT domain-containing protein</fullName>
    </submittedName>
</protein>
<dbReference type="SMART" id="SM00254">
    <property type="entry name" value="ShKT"/>
    <property type="match status" value="2"/>
</dbReference>
<feature type="domain" description="ShKT" evidence="5">
    <location>
        <begin position="108"/>
        <end position="145"/>
    </location>
</feature>
<name>A0A1I7UG79_9PELO</name>
<dbReference type="AlphaFoldDB" id="A0A1I7UG79"/>
<dbReference type="PANTHER" id="PTHR21724:SF108">
    <property type="entry name" value="SHKT DOMAIN-CONTAINING PROTEIN"/>
    <property type="match status" value="1"/>
</dbReference>
<evidence type="ECO:0000259" key="5">
    <source>
        <dbReference type="PROSITE" id="PS51670"/>
    </source>
</evidence>
<evidence type="ECO:0000313" key="6">
    <source>
        <dbReference type="Proteomes" id="UP000095282"/>
    </source>
</evidence>
<dbReference type="Proteomes" id="UP000095282">
    <property type="component" value="Unplaced"/>
</dbReference>
<keyword evidence="1 4" id="KW-0732">Signal</keyword>
<reference evidence="7" key="1">
    <citation type="submission" date="2016-11" db="UniProtKB">
        <authorList>
            <consortium name="WormBaseParasite"/>
        </authorList>
    </citation>
    <scope>IDENTIFICATION</scope>
</reference>
<feature type="signal peptide" evidence="4">
    <location>
        <begin position="1"/>
        <end position="20"/>
    </location>
</feature>
<dbReference type="PANTHER" id="PTHR21724">
    <property type="entry name" value="SHKT DOMAIN-CONTAINING PROTEIN"/>
    <property type="match status" value="1"/>
</dbReference>
<evidence type="ECO:0000256" key="4">
    <source>
        <dbReference type="SAM" id="SignalP"/>
    </source>
</evidence>
<keyword evidence="2" id="KW-1015">Disulfide bond</keyword>
<dbReference type="WBParaSite" id="Csp11.Scaffold629.g9009.t1">
    <property type="protein sequence ID" value="Csp11.Scaffold629.g9009.t1"/>
    <property type="gene ID" value="Csp11.Scaffold629.g9009"/>
</dbReference>
<evidence type="ECO:0000256" key="3">
    <source>
        <dbReference type="PROSITE-ProRule" id="PRU01005"/>
    </source>
</evidence>
<dbReference type="Pfam" id="PF01549">
    <property type="entry name" value="ShK"/>
    <property type="match status" value="2"/>
</dbReference>
<dbReference type="InterPro" id="IPR003582">
    <property type="entry name" value="ShKT_dom"/>
</dbReference>
<accession>A0A1I7UG79</accession>
<dbReference type="eggNOG" id="ENOG502SXB8">
    <property type="taxonomic scope" value="Eukaryota"/>
</dbReference>
<feature type="domain" description="ShKT" evidence="5">
    <location>
        <begin position="62"/>
        <end position="97"/>
    </location>
</feature>
<evidence type="ECO:0000313" key="7">
    <source>
        <dbReference type="WBParaSite" id="Csp11.Scaffold629.g9009.t1"/>
    </source>
</evidence>
<sequence>MKTIFCILLCVVLSLQQSSSTVETTAATGSTATPATTGTTVSGGTTATGATAASGATTASSCADDPNTDCSQYTSLCSNAKYGPLLHQFCSKTCGFCGGGSTAAPVACVDSSTNCANWNTNGFCSSTFYNCTQKKQYCAKTCNLCSTTC</sequence>
<feature type="chain" id="PRO_5009308890" evidence="4">
    <location>
        <begin position="21"/>
        <end position="149"/>
    </location>
</feature>
<dbReference type="PROSITE" id="PS51670">
    <property type="entry name" value="SHKT"/>
    <property type="match status" value="2"/>
</dbReference>
<dbReference type="FunFam" id="1.10.10.1940:FF:000002">
    <property type="entry name" value="PHAryngeal gland Toxin-related"/>
    <property type="match status" value="1"/>
</dbReference>
<dbReference type="Gene3D" id="1.10.10.1940">
    <property type="match status" value="2"/>
</dbReference>
<comment type="caution">
    <text evidence="3">Lacks conserved residue(s) required for the propagation of feature annotation.</text>
</comment>
<proteinExistence type="predicted"/>
<keyword evidence="6" id="KW-1185">Reference proteome</keyword>
<evidence type="ECO:0000256" key="1">
    <source>
        <dbReference type="ARBA" id="ARBA00022729"/>
    </source>
</evidence>
<organism evidence="6 7">
    <name type="scientific">Caenorhabditis tropicalis</name>
    <dbReference type="NCBI Taxonomy" id="1561998"/>
    <lineage>
        <taxon>Eukaryota</taxon>
        <taxon>Metazoa</taxon>
        <taxon>Ecdysozoa</taxon>
        <taxon>Nematoda</taxon>
        <taxon>Chromadorea</taxon>
        <taxon>Rhabditida</taxon>
        <taxon>Rhabditina</taxon>
        <taxon>Rhabditomorpha</taxon>
        <taxon>Rhabditoidea</taxon>
        <taxon>Rhabditidae</taxon>
        <taxon>Peloderinae</taxon>
        <taxon>Caenorhabditis</taxon>
    </lineage>
</organism>
<evidence type="ECO:0000256" key="2">
    <source>
        <dbReference type="ARBA" id="ARBA00023157"/>
    </source>
</evidence>